<organism evidence="2 3">
    <name type="scientific">Sulfoacidibacillus ferrooxidans</name>
    <dbReference type="NCBI Taxonomy" id="2005001"/>
    <lineage>
        <taxon>Bacteria</taxon>
        <taxon>Bacillati</taxon>
        <taxon>Bacillota</taxon>
        <taxon>Bacilli</taxon>
        <taxon>Bacillales</taxon>
        <taxon>Alicyclobacillaceae</taxon>
        <taxon>Sulfoacidibacillus</taxon>
    </lineage>
</organism>
<dbReference type="AlphaFoldDB" id="A0A9X1VBJ6"/>
<comment type="caution">
    <text evidence="2">The sequence shown here is derived from an EMBL/GenBank/DDBJ whole genome shotgun (WGS) entry which is preliminary data.</text>
</comment>
<dbReference type="InterPro" id="IPR052555">
    <property type="entry name" value="dCTP_Pyrophosphatase"/>
</dbReference>
<dbReference type="PANTHER" id="PTHR46523">
    <property type="entry name" value="DCTP PYROPHOSPHATASE 1"/>
    <property type="match status" value="1"/>
</dbReference>
<dbReference type="InterPro" id="IPR004518">
    <property type="entry name" value="MazG-like_dom"/>
</dbReference>
<dbReference type="GO" id="GO:0006253">
    <property type="term" value="P:dCTP catabolic process"/>
    <property type="evidence" value="ECO:0007669"/>
    <property type="project" value="TreeGrafter"/>
</dbReference>
<name>A0A9X1VBJ6_9BACL</name>
<gene>
    <name evidence="2" type="ORF">MM817_01201</name>
</gene>
<dbReference type="PANTHER" id="PTHR46523:SF1">
    <property type="entry name" value="DCTP PYROPHOSPHATASE 1"/>
    <property type="match status" value="1"/>
</dbReference>
<sequence>MLPDRPTLQDCQVFHQWLDKEKGFSQDLPLNVMLLVEEVGEVAKEVRRLQRAVTEFDSSEKEEEVRDHLRDELADCLAYIVKLSNYVGIDLETSYVRKMRYNVEREWKE</sequence>
<evidence type="ECO:0000313" key="3">
    <source>
        <dbReference type="Proteomes" id="UP001139263"/>
    </source>
</evidence>
<dbReference type="GO" id="GO:0047840">
    <property type="term" value="F:dCTP diphosphatase activity"/>
    <property type="evidence" value="ECO:0007669"/>
    <property type="project" value="TreeGrafter"/>
</dbReference>
<dbReference type="GO" id="GO:0005829">
    <property type="term" value="C:cytosol"/>
    <property type="evidence" value="ECO:0007669"/>
    <property type="project" value="TreeGrafter"/>
</dbReference>
<dbReference type="RefSeq" id="WP_241712544.1">
    <property type="nucleotide sequence ID" value="NZ_JALBUF010000002.1"/>
</dbReference>
<proteinExistence type="predicted"/>
<feature type="domain" description="NTP pyrophosphohydrolase MazG-like" evidence="1">
    <location>
        <begin position="32"/>
        <end position="98"/>
    </location>
</feature>
<dbReference type="SUPFAM" id="SSF101386">
    <property type="entry name" value="all-alpha NTP pyrophosphatases"/>
    <property type="match status" value="1"/>
</dbReference>
<dbReference type="Pfam" id="PF03819">
    <property type="entry name" value="MazG"/>
    <property type="match status" value="1"/>
</dbReference>
<dbReference type="Proteomes" id="UP001139263">
    <property type="component" value="Unassembled WGS sequence"/>
</dbReference>
<reference evidence="2" key="1">
    <citation type="submission" date="2022-03" db="EMBL/GenBank/DDBJ databases">
        <title>Draft Genome Sequence of Firmicute Strain S0AB, a Heterotrophic Iron/Sulfur-Oxidizing Extreme Acidophile.</title>
        <authorList>
            <person name="Vergara E."/>
            <person name="Pakostova E."/>
            <person name="Johnson D.B."/>
            <person name="Holmes D.S."/>
        </authorList>
    </citation>
    <scope>NUCLEOTIDE SEQUENCE</scope>
    <source>
        <strain evidence="2">S0AB</strain>
    </source>
</reference>
<accession>A0A9X1VBJ6</accession>
<dbReference type="GO" id="GO:0042262">
    <property type="term" value="P:DNA protection"/>
    <property type="evidence" value="ECO:0007669"/>
    <property type="project" value="TreeGrafter"/>
</dbReference>
<dbReference type="EMBL" id="JALBUF010000002">
    <property type="protein sequence ID" value="MCI0182932.1"/>
    <property type="molecule type" value="Genomic_DNA"/>
</dbReference>
<keyword evidence="3" id="KW-1185">Reference proteome</keyword>
<evidence type="ECO:0000259" key="1">
    <source>
        <dbReference type="Pfam" id="PF03819"/>
    </source>
</evidence>
<evidence type="ECO:0000313" key="2">
    <source>
        <dbReference type="EMBL" id="MCI0182932.1"/>
    </source>
</evidence>
<protein>
    <recommendedName>
        <fullName evidence="1">NTP pyrophosphohydrolase MazG-like domain-containing protein</fullName>
    </recommendedName>
</protein>
<dbReference type="Gene3D" id="1.10.287.1080">
    <property type="entry name" value="MazG-like"/>
    <property type="match status" value="1"/>
</dbReference>